<sequence length="269" mass="30926">MLVVLLFLIIFGGFYPAFSDLEDEIPQVVREKVKALFQREPQDKHCILPFQDRLIHGKLYSSVPNNPYPYKQYQVVWPICRDIVYGHTLPEANEISGDNPDVKVGLVNILIDADVPGNYYIMMWQRLPAGNTSKASLYMNEYFLFDVQLTSDYSHWEINVPPDIDKKVHNIEIRTSQFENQLFFVLWVVSVEQRNLLFEKRTVQWDFPTPLTRRSTSSIKVYLISTVILSLLLVLAFAALPIIGVFYFAKSYDGPHCSSAPTPNVSADK</sequence>
<evidence type="ECO:0000313" key="6">
    <source>
        <dbReference type="WBParaSite" id="BXY_1023700.1"/>
    </source>
</evidence>
<keyword evidence="1" id="KW-0812">Transmembrane</keyword>
<feature type="chain" id="PRO_5035359913" evidence="2">
    <location>
        <begin position="20"/>
        <end position="269"/>
    </location>
</feature>
<keyword evidence="1" id="KW-1133">Transmembrane helix</keyword>
<evidence type="ECO:0000256" key="1">
    <source>
        <dbReference type="SAM" id="Phobius"/>
    </source>
</evidence>
<dbReference type="Proteomes" id="UP000582659">
    <property type="component" value="Unassembled WGS sequence"/>
</dbReference>
<dbReference type="SMR" id="A0A1I7SB40"/>
<evidence type="ECO:0000313" key="4">
    <source>
        <dbReference type="Proteomes" id="UP000095284"/>
    </source>
</evidence>
<protein>
    <submittedName>
        <fullName evidence="3">(pine wood nematode) hypothetical protein</fullName>
    </submittedName>
</protein>
<organism evidence="4 6">
    <name type="scientific">Bursaphelenchus xylophilus</name>
    <name type="common">Pinewood nematode worm</name>
    <name type="synonym">Aphelenchoides xylophilus</name>
    <dbReference type="NCBI Taxonomy" id="6326"/>
    <lineage>
        <taxon>Eukaryota</taxon>
        <taxon>Metazoa</taxon>
        <taxon>Ecdysozoa</taxon>
        <taxon>Nematoda</taxon>
        <taxon>Chromadorea</taxon>
        <taxon>Rhabditida</taxon>
        <taxon>Tylenchina</taxon>
        <taxon>Tylenchomorpha</taxon>
        <taxon>Aphelenchoidea</taxon>
        <taxon>Aphelenchoididae</taxon>
        <taxon>Bursaphelenchus</taxon>
    </lineage>
</organism>
<dbReference type="Proteomes" id="UP000095284">
    <property type="component" value="Unplaced"/>
</dbReference>
<dbReference type="Proteomes" id="UP000659654">
    <property type="component" value="Unassembled WGS sequence"/>
</dbReference>
<feature type="signal peptide" evidence="2">
    <location>
        <begin position="1"/>
        <end position="19"/>
    </location>
</feature>
<gene>
    <name evidence="3" type="ORF">BXYJ_LOCUS15474</name>
</gene>
<keyword evidence="1" id="KW-0472">Membrane</keyword>
<evidence type="ECO:0000256" key="2">
    <source>
        <dbReference type="SAM" id="SignalP"/>
    </source>
</evidence>
<evidence type="ECO:0000313" key="5">
    <source>
        <dbReference type="Proteomes" id="UP000659654"/>
    </source>
</evidence>
<reference evidence="3" key="2">
    <citation type="submission" date="2020-09" db="EMBL/GenBank/DDBJ databases">
        <authorList>
            <person name="Kikuchi T."/>
        </authorList>
    </citation>
    <scope>NUCLEOTIDE SEQUENCE</scope>
    <source>
        <strain evidence="3">Ka4C1</strain>
    </source>
</reference>
<name>A0A1I7SB40_BURXY</name>
<dbReference type="AlphaFoldDB" id="A0A1I7SB40"/>
<proteinExistence type="predicted"/>
<evidence type="ECO:0000313" key="3">
    <source>
        <dbReference type="EMBL" id="CAD5235383.1"/>
    </source>
</evidence>
<accession>A0A1I7SB40</accession>
<dbReference type="EMBL" id="CAJFCV020000006">
    <property type="protein sequence ID" value="CAG9131727.1"/>
    <property type="molecule type" value="Genomic_DNA"/>
</dbReference>
<reference evidence="6" key="1">
    <citation type="submission" date="2016-11" db="UniProtKB">
        <authorList>
            <consortium name="WormBaseParasite"/>
        </authorList>
    </citation>
    <scope>IDENTIFICATION</scope>
</reference>
<dbReference type="WBParaSite" id="BXY_1023700.1">
    <property type="protein sequence ID" value="BXY_1023700.1"/>
    <property type="gene ID" value="BXY_1023700"/>
</dbReference>
<keyword evidence="2" id="KW-0732">Signal</keyword>
<feature type="transmembrane region" description="Helical" evidence="1">
    <location>
        <begin position="221"/>
        <end position="249"/>
    </location>
</feature>
<dbReference type="EMBL" id="CAJFDI010000006">
    <property type="protein sequence ID" value="CAD5235383.1"/>
    <property type="molecule type" value="Genomic_DNA"/>
</dbReference>
<keyword evidence="5" id="KW-1185">Reference proteome</keyword>